<evidence type="ECO:0000313" key="7">
    <source>
        <dbReference type="EMBL" id="TDR13073.1"/>
    </source>
</evidence>
<feature type="transmembrane region" description="Helical" evidence="6">
    <location>
        <begin position="320"/>
        <end position="338"/>
    </location>
</feature>
<dbReference type="Proteomes" id="UP000295729">
    <property type="component" value="Unassembled WGS sequence"/>
</dbReference>
<dbReference type="CDD" id="cd13128">
    <property type="entry name" value="MATE_Wzx_like"/>
    <property type="match status" value="1"/>
</dbReference>
<gene>
    <name evidence="7" type="ORF">C8D85_1946</name>
</gene>
<dbReference type="OrthoDB" id="103403at2"/>
<comment type="caution">
    <text evidence="7">The sequence shown here is derived from an EMBL/GenBank/DDBJ whole genome shotgun (WGS) entry which is preliminary data.</text>
</comment>
<keyword evidence="8" id="KW-1185">Reference proteome</keyword>
<dbReference type="GO" id="GO:0005886">
    <property type="term" value="C:plasma membrane"/>
    <property type="evidence" value="ECO:0007669"/>
    <property type="project" value="UniProtKB-SubCell"/>
</dbReference>
<dbReference type="AlphaFoldDB" id="A0A4R6X8H9"/>
<feature type="transmembrane region" description="Helical" evidence="6">
    <location>
        <begin position="382"/>
        <end position="399"/>
    </location>
</feature>
<keyword evidence="3 6" id="KW-0812">Transmembrane</keyword>
<accession>A0A4R6X8H9</accession>
<feature type="transmembrane region" description="Helical" evidence="6">
    <location>
        <begin position="358"/>
        <end position="376"/>
    </location>
</feature>
<dbReference type="InterPro" id="IPR002797">
    <property type="entry name" value="Polysacc_synth"/>
</dbReference>
<evidence type="ECO:0000256" key="4">
    <source>
        <dbReference type="ARBA" id="ARBA00022989"/>
    </source>
</evidence>
<evidence type="ECO:0000256" key="5">
    <source>
        <dbReference type="ARBA" id="ARBA00023136"/>
    </source>
</evidence>
<feature type="transmembrane region" description="Helical" evidence="6">
    <location>
        <begin position="39"/>
        <end position="58"/>
    </location>
</feature>
<evidence type="ECO:0000256" key="1">
    <source>
        <dbReference type="ARBA" id="ARBA00004651"/>
    </source>
</evidence>
<dbReference type="Pfam" id="PF01943">
    <property type="entry name" value="Polysacc_synt"/>
    <property type="match status" value="1"/>
</dbReference>
<sequence length="427" mass="49414">MNSRNNIIWLSLDKLMLIANGVIISLLLAKYMTQQDFGIYSYVQTIVALFGFVVTLGVDNVVIKQIVKNVNKQDEIIKSVFIMRMGALIFCFSIINIYSYFLEGEIIREYVFLQSFSLFQYLFQSLWLKNQALVNNKPMSIVSIFTQVSLFFSKLVVIYFYESDLYLIFLIDVSAVFLSSFLGLLYYLVKSEFSFEYNFDIKYYKSTLKESLPLFLSSGAIVLYAKIDQVMLKYFIGLEELAGYSIAVKVSQIWYFLPLVVSSVFYPKMISYKALCKDKYNHIIISLLALMSLMSLFFITMYMLLTDYALDFVFNGKYDISLMVIILSMSGYFVSVGYINGKWMVCEGLTYLTLKRNLLGLLFNVALNFILLPYYGGVGASISTLLSIIISSYLSLFFFSKTRFLFYMHISCLKYMVNFQYLYKGLK</sequence>
<dbReference type="RefSeq" id="WP_133562114.1">
    <property type="nucleotide sequence ID" value="NZ_SNZA01000003.1"/>
</dbReference>
<dbReference type="PANTHER" id="PTHR30250:SF11">
    <property type="entry name" value="O-ANTIGEN TRANSPORTER-RELATED"/>
    <property type="match status" value="1"/>
</dbReference>
<organism evidence="7 8">
    <name type="scientific">Marinomonas communis</name>
    <dbReference type="NCBI Taxonomy" id="28254"/>
    <lineage>
        <taxon>Bacteria</taxon>
        <taxon>Pseudomonadati</taxon>
        <taxon>Pseudomonadota</taxon>
        <taxon>Gammaproteobacteria</taxon>
        <taxon>Oceanospirillales</taxon>
        <taxon>Oceanospirillaceae</taxon>
        <taxon>Marinomonas</taxon>
    </lineage>
</organism>
<keyword evidence="5 6" id="KW-0472">Membrane</keyword>
<name>A0A4R6X8H9_9GAMM</name>
<feature type="transmembrane region" description="Helical" evidence="6">
    <location>
        <begin position="140"/>
        <end position="161"/>
    </location>
</feature>
<proteinExistence type="predicted"/>
<protein>
    <submittedName>
        <fullName evidence="7">O-antigen/teichoic acid export membrane protein</fullName>
    </submittedName>
</protein>
<reference evidence="7 8" key="1">
    <citation type="submission" date="2019-03" db="EMBL/GenBank/DDBJ databases">
        <title>Genomic Encyclopedia of Type Strains, Phase IV (KMG-IV): sequencing the most valuable type-strain genomes for metagenomic binning, comparative biology and taxonomic classification.</title>
        <authorList>
            <person name="Goeker M."/>
        </authorList>
    </citation>
    <scope>NUCLEOTIDE SEQUENCE [LARGE SCALE GENOMIC DNA]</scope>
    <source>
        <strain evidence="7 8">DSM 5604</strain>
    </source>
</reference>
<evidence type="ECO:0000256" key="3">
    <source>
        <dbReference type="ARBA" id="ARBA00022692"/>
    </source>
</evidence>
<dbReference type="EMBL" id="SNZA01000003">
    <property type="protein sequence ID" value="TDR13073.1"/>
    <property type="molecule type" value="Genomic_DNA"/>
</dbReference>
<evidence type="ECO:0000313" key="8">
    <source>
        <dbReference type="Proteomes" id="UP000295729"/>
    </source>
</evidence>
<feature type="transmembrane region" description="Helical" evidence="6">
    <location>
        <begin position="12"/>
        <end position="33"/>
    </location>
</feature>
<evidence type="ECO:0000256" key="6">
    <source>
        <dbReference type="SAM" id="Phobius"/>
    </source>
</evidence>
<dbReference type="InterPro" id="IPR050833">
    <property type="entry name" value="Poly_Biosynth_Transport"/>
</dbReference>
<feature type="transmembrane region" description="Helical" evidence="6">
    <location>
        <begin position="167"/>
        <end position="189"/>
    </location>
</feature>
<comment type="subcellular location">
    <subcellularLocation>
        <location evidence="1">Cell membrane</location>
        <topology evidence="1">Multi-pass membrane protein</topology>
    </subcellularLocation>
</comment>
<feature type="transmembrane region" description="Helical" evidence="6">
    <location>
        <begin position="79"/>
        <end position="98"/>
    </location>
</feature>
<keyword evidence="2" id="KW-1003">Cell membrane</keyword>
<evidence type="ECO:0000256" key="2">
    <source>
        <dbReference type="ARBA" id="ARBA00022475"/>
    </source>
</evidence>
<keyword evidence="4 6" id="KW-1133">Transmembrane helix</keyword>
<feature type="transmembrane region" description="Helical" evidence="6">
    <location>
        <begin position="283"/>
        <end position="305"/>
    </location>
</feature>
<dbReference type="PANTHER" id="PTHR30250">
    <property type="entry name" value="PST FAMILY PREDICTED COLANIC ACID TRANSPORTER"/>
    <property type="match status" value="1"/>
</dbReference>